<dbReference type="GO" id="GO:0042254">
    <property type="term" value="P:ribosome biogenesis"/>
    <property type="evidence" value="ECO:0007669"/>
    <property type="project" value="UniProtKB-KW"/>
</dbReference>
<evidence type="ECO:0000256" key="1">
    <source>
        <dbReference type="ARBA" id="ARBA00004123"/>
    </source>
</evidence>
<evidence type="ECO:0000256" key="5">
    <source>
        <dbReference type="RuleBase" id="RU364132"/>
    </source>
</evidence>
<evidence type="ECO:0000313" key="8">
    <source>
        <dbReference type="Proteomes" id="UP001566132"/>
    </source>
</evidence>
<dbReference type="EMBL" id="JBDJPC010000006">
    <property type="protein sequence ID" value="KAL1497691.1"/>
    <property type="molecule type" value="Genomic_DNA"/>
</dbReference>
<comment type="similarity">
    <text evidence="2 5">Belongs to the RRS1 family.</text>
</comment>
<feature type="region of interest" description="Disordered" evidence="6">
    <location>
        <begin position="293"/>
        <end position="339"/>
    </location>
</feature>
<comment type="function">
    <text evidence="5">Involved in ribosomal large subunit assembly.</text>
</comment>
<protein>
    <recommendedName>
        <fullName evidence="5">Ribosome biogenesis regulatory protein</fullName>
    </recommendedName>
</protein>
<gene>
    <name evidence="7" type="ORF">ABEB36_008609</name>
</gene>
<reference evidence="7 8" key="1">
    <citation type="submission" date="2024-05" db="EMBL/GenBank/DDBJ databases">
        <title>Genetic variation in Jamaican populations of the coffee berry borer (Hypothenemus hampei).</title>
        <authorList>
            <person name="Errbii M."/>
            <person name="Myrie A."/>
        </authorList>
    </citation>
    <scope>NUCLEOTIDE SEQUENCE [LARGE SCALE GENOMIC DNA]</scope>
    <source>
        <strain evidence="7">JA-Hopewell-2020-01-JO</strain>
        <tissue evidence="7">Whole body</tissue>
    </source>
</reference>
<dbReference type="Proteomes" id="UP001566132">
    <property type="component" value="Unassembled WGS sequence"/>
</dbReference>
<evidence type="ECO:0000313" key="7">
    <source>
        <dbReference type="EMBL" id="KAL1497691.1"/>
    </source>
</evidence>
<keyword evidence="3 5" id="KW-0690">Ribosome biogenesis</keyword>
<dbReference type="AlphaFoldDB" id="A0ABD1EMW8"/>
<sequence>MDVVNEILGNSSKESNKYKPVTVKKHLELEYDLGTLLAVDPNDFNIDLYSKNPNEYFLNLARDNTQLLLNKLWELPTERVEEAVMVKLPPPKTALPRMKPVPKPRPLTKWQKFAKEKGIQKKKKPKLSWDDQLKKWVPLYGFKKAKAEKEKNWVLEVPQNADPNEDQFNKKLVAKTENVSKNDLQRLRNIAKNKNIKVPRFGTSNPEVSSAKDLKAAITIAKASTASLGKFQDKLHKEVEAKGVSAITPGASRKRKMTPLEPENKLNMNIVESILNKKPRLDVDKAVAKQLQTNTFVENSQQKQGTSKGSQKIKNKTNKKPKGSKGHRAGKKGGGRKRR</sequence>
<dbReference type="GO" id="GO:0005634">
    <property type="term" value="C:nucleus"/>
    <property type="evidence" value="ECO:0007669"/>
    <property type="project" value="UniProtKB-SubCell"/>
</dbReference>
<evidence type="ECO:0000256" key="3">
    <source>
        <dbReference type="ARBA" id="ARBA00022517"/>
    </source>
</evidence>
<dbReference type="PANTHER" id="PTHR17602">
    <property type="entry name" value="RIBOSOME BIOGENESIS REGULATORY PROTEIN"/>
    <property type="match status" value="1"/>
</dbReference>
<keyword evidence="4 5" id="KW-0539">Nucleus</keyword>
<comment type="caution">
    <text evidence="7">The sequence shown here is derived from an EMBL/GenBank/DDBJ whole genome shotgun (WGS) entry which is preliminary data.</text>
</comment>
<feature type="compositionally biased region" description="Basic residues" evidence="6">
    <location>
        <begin position="311"/>
        <end position="339"/>
    </location>
</feature>
<comment type="subcellular location">
    <subcellularLocation>
        <location evidence="1 5">Nucleus</location>
    </subcellularLocation>
</comment>
<keyword evidence="8" id="KW-1185">Reference proteome</keyword>
<organism evidence="7 8">
    <name type="scientific">Hypothenemus hampei</name>
    <name type="common">Coffee berry borer</name>
    <dbReference type="NCBI Taxonomy" id="57062"/>
    <lineage>
        <taxon>Eukaryota</taxon>
        <taxon>Metazoa</taxon>
        <taxon>Ecdysozoa</taxon>
        <taxon>Arthropoda</taxon>
        <taxon>Hexapoda</taxon>
        <taxon>Insecta</taxon>
        <taxon>Pterygota</taxon>
        <taxon>Neoptera</taxon>
        <taxon>Endopterygota</taxon>
        <taxon>Coleoptera</taxon>
        <taxon>Polyphaga</taxon>
        <taxon>Cucujiformia</taxon>
        <taxon>Curculionidae</taxon>
        <taxon>Scolytinae</taxon>
        <taxon>Hypothenemus</taxon>
    </lineage>
</organism>
<evidence type="ECO:0000256" key="4">
    <source>
        <dbReference type="ARBA" id="ARBA00023242"/>
    </source>
</evidence>
<dbReference type="InterPro" id="IPR007023">
    <property type="entry name" value="Ribosom_reg"/>
</dbReference>
<evidence type="ECO:0000256" key="6">
    <source>
        <dbReference type="SAM" id="MobiDB-lite"/>
    </source>
</evidence>
<name>A0ABD1EMW8_HYPHA</name>
<dbReference type="Pfam" id="PF04939">
    <property type="entry name" value="RRS1"/>
    <property type="match status" value="1"/>
</dbReference>
<feature type="compositionally biased region" description="Low complexity" evidence="6">
    <location>
        <begin position="300"/>
        <end position="310"/>
    </location>
</feature>
<dbReference type="PANTHER" id="PTHR17602:SF4">
    <property type="entry name" value="RIBOSOME BIOGENESIS REGULATORY PROTEIN HOMOLOG"/>
    <property type="match status" value="1"/>
</dbReference>
<proteinExistence type="inferred from homology"/>
<evidence type="ECO:0000256" key="2">
    <source>
        <dbReference type="ARBA" id="ARBA00010077"/>
    </source>
</evidence>
<accession>A0ABD1EMW8</accession>